<proteinExistence type="predicted"/>
<reference evidence="2" key="1">
    <citation type="journal article" date="2014" name="Front. Microbiol.">
        <title>High frequency of phylogenetically diverse reductive dehalogenase-homologous genes in deep subseafloor sedimentary metagenomes.</title>
        <authorList>
            <person name="Kawai M."/>
            <person name="Futagami T."/>
            <person name="Toyoda A."/>
            <person name="Takaki Y."/>
            <person name="Nishi S."/>
            <person name="Hori S."/>
            <person name="Arai W."/>
            <person name="Tsubouchi T."/>
            <person name="Morono Y."/>
            <person name="Uchiyama I."/>
            <person name="Ito T."/>
            <person name="Fujiyama A."/>
            <person name="Inagaki F."/>
            <person name="Takami H."/>
        </authorList>
    </citation>
    <scope>NUCLEOTIDE SEQUENCE</scope>
    <source>
        <strain evidence="2">Expedition CK06-06</strain>
    </source>
</reference>
<protein>
    <recommendedName>
        <fullName evidence="1">HpaB/PvcC/4-BUDH N-terminal domain-containing protein</fullName>
    </recommendedName>
</protein>
<dbReference type="Gene3D" id="2.40.110.10">
    <property type="entry name" value="Butyryl-CoA Dehydrogenase, subunit A, domain 2"/>
    <property type="match status" value="1"/>
</dbReference>
<evidence type="ECO:0000259" key="1">
    <source>
        <dbReference type="Pfam" id="PF11794"/>
    </source>
</evidence>
<dbReference type="PANTHER" id="PTHR36117">
    <property type="entry name" value="4-HYDROXYPHENYLACETATE 3-MONOOXYGENASE-RELATED"/>
    <property type="match status" value="1"/>
</dbReference>
<feature type="non-terminal residue" evidence="2">
    <location>
        <position position="196"/>
    </location>
</feature>
<dbReference type="Pfam" id="PF11794">
    <property type="entry name" value="HpaB_N"/>
    <property type="match status" value="1"/>
</dbReference>
<dbReference type="InterPro" id="IPR036250">
    <property type="entry name" value="AcylCo_DH-like_C"/>
</dbReference>
<dbReference type="SUPFAM" id="SSF47203">
    <property type="entry name" value="Acyl-CoA dehydrogenase C-terminal domain-like"/>
    <property type="match status" value="1"/>
</dbReference>
<sequence length="196" mass="22044">MLHITHKIDSEKGTSYHRNFTEWVKYMQKNDLLACPSITDPKGNRKIAAHKQPDPDMYLRVVCKDKKGIVLRGAKLHQTGAVFSHEKLVLPSTTHRLGDEDYAVACAVPGNAEGIIHISVRQSQDDRRKESVEIDLGNIRYGVHECIAIFEDVFVPWERVFMCGEVEYVDEVVNLFGASHRPTTGGCKAGWADVLI</sequence>
<dbReference type="InterPro" id="IPR004925">
    <property type="entry name" value="HpaB/PvcC/4-BUDH"/>
</dbReference>
<name>X0W007_9ZZZZ</name>
<gene>
    <name evidence="2" type="ORF">S01H1_59944</name>
</gene>
<organism evidence="2">
    <name type="scientific">marine sediment metagenome</name>
    <dbReference type="NCBI Taxonomy" id="412755"/>
    <lineage>
        <taxon>unclassified sequences</taxon>
        <taxon>metagenomes</taxon>
        <taxon>ecological metagenomes</taxon>
    </lineage>
</organism>
<dbReference type="InterPro" id="IPR009100">
    <property type="entry name" value="AcylCoA_DH/oxidase_NM_dom_sf"/>
</dbReference>
<dbReference type="InterPro" id="IPR024674">
    <property type="entry name" value="HpaB/PvcC/4-BUDH_N"/>
</dbReference>
<dbReference type="PANTHER" id="PTHR36117:SF3">
    <property type="entry name" value="4-HYDROXYPHENYLACETATE 3-MONOOXYGENASE-RELATED"/>
    <property type="match status" value="1"/>
</dbReference>
<dbReference type="InterPro" id="IPR046373">
    <property type="entry name" value="Acyl-CoA_Oxase/DH_mid-dom_sf"/>
</dbReference>
<comment type="caution">
    <text evidence="2">The sequence shown here is derived from an EMBL/GenBank/DDBJ whole genome shotgun (WGS) entry which is preliminary data.</text>
</comment>
<dbReference type="AlphaFoldDB" id="X0W007"/>
<feature type="domain" description="HpaB/PvcC/4-BUDH N-terminal" evidence="1">
    <location>
        <begin position="4"/>
        <end position="162"/>
    </location>
</feature>
<dbReference type="EMBL" id="BARS01039241">
    <property type="protein sequence ID" value="GAG16692.1"/>
    <property type="molecule type" value="Genomic_DNA"/>
</dbReference>
<accession>X0W007</accession>
<evidence type="ECO:0000313" key="2">
    <source>
        <dbReference type="EMBL" id="GAG16692.1"/>
    </source>
</evidence>
<dbReference type="SUPFAM" id="SSF56645">
    <property type="entry name" value="Acyl-CoA dehydrogenase NM domain-like"/>
    <property type="match status" value="1"/>
</dbReference>
<dbReference type="GO" id="GO:0016627">
    <property type="term" value="F:oxidoreductase activity, acting on the CH-CH group of donors"/>
    <property type="evidence" value="ECO:0007669"/>
    <property type="project" value="InterPro"/>
</dbReference>